<protein>
    <submittedName>
        <fullName evidence="1">Uncharacterized protein</fullName>
    </submittedName>
</protein>
<dbReference type="Proteomes" id="UP000295070">
    <property type="component" value="Chromosome 3"/>
</dbReference>
<accession>A0A484DIV8</accession>
<reference evidence="1 2" key="1">
    <citation type="submission" date="2019-01" db="EMBL/GenBank/DDBJ databases">
        <title>A chromosome-scale genome assembly of the yellow perch, Perca flavescens.</title>
        <authorList>
            <person name="Feron R."/>
            <person name="Morvezen R."/>
            <person name="Bestin A."/>
            <person name="Haffray P."/>
            <person name="Klopp C."/>
            <person name="Zahm M."/>
            <person name="Cabau C."/>
            <person name="Roques C."/>
            <person name="Donnadieu C."/>
            <person name="Bouchez O."/>
            <person name="Christie M."/>
            <person name="Larson W."/>
            <person name="Guiguen Y."/>
        </authorList>
    </citation>
    <scope>NUCLEOTIDE SEQUENCE [LARGE SCALE GENOMIC DNA]</scope>
    <source>
        <strain evidence="1">YP-PL-M2</strain>
        <tissue evidence="1">Blood</tissue>
    </source>
</reference>
<evidence type="ECO:0000313" key="1">
    <source>
        <dbReference type="EMBL" id="TDH14630.1"/>
    </source>
</evidence>
<name>A0A484DIV8_PERFV</name>
<organism evidence="1 2">
    <name type="scientific">Perca flavescens</name>
    <name type="common">American yellow perch</name>
    <name type="synonym">Morone flavescens</name>
    <dbReference type="NCBI Taxonomy" id="8167"/>
    <lineage>
        <taxon>Eukaryota</taxon>
        <taxon>Metazoa</taxon>
        <taxon>Chordata</taxon>
        <taxon>Craniata</taxon>
        <taxon>Vertebrata</taxon>
        <taxon>Euteleostomi</taxon>
        <taxon>Actinopterygii</taxon>
        <taxon>Neopterygii</taxon>
        <taxon>Teleostei</taxon>
        <taxon>Neoteleostei</taxon>
        <taxon>Acanthomorphata</taxon>
        <taxon>Eupercaria</taxon>
        <taxon>Perciformes</taxon>
        <taxon>Percoidei</taxon>
        <taxon>Percidae</taxon>
        <taxon>Percinae</taxon>
        <taxon>Perca</taxon>
    </lineage>
</organism>
<dbReference type="EMBL" id="SCKG01000003">
    <property type="protein sequence ID" value="TDH14630.1"/>
    <property type="molecule type" value="Genomic_DNA"/>
</dbReference>
<sequence>MHEVTEIAIFLSSFSKGYFLFAKSKNREEDGRPSGAAAADVRAPLEAVELQTRVRFGETRADVSARARRESWLGMTCEPTVHRSDKQRKDVCAMGGSAL</sequence>
<evidence type="ECO:0000313" key="2">
    <source>
        <dbReference type="Proteomes" id="UP000295070"/>
    </source>
</evidence>
<keyword evidence="2" id="KW-1185">Reference proteome</keyword>
<gene>
    <name evidence="1" type="ORF">EPR50_G00022210</name>
</gene>
<proteinExistence type="predicted"/>
<dbReference type="AlphaFoldDB" id="A0A484DIV8"/>
<comment type="caution">
    <text evidence="1">The sequence shown here is derived from an EMBL/GenBank/DDBJ whole genome shotgun (WGS) entry which is preliminary data.</text>
</comment>